<dbReference type="AlphaFoldDB" id="A0A8C4QTK1"/>
<dbReference type="PROSITE" id="PS51125">
    <property type="entry name" value="NHL"/>
    <property type="match status" value="6"/>
</dbReference>
<dbReference type="GO" id="GO:0061630">
    <property type="term" value="F:ubiquitin protein ligase activity"/>
    <property type="evidence" value="ECO:0007669"/>
    <property type="project" value="UniProtKB-EC"/>
</dbReference>
<evidence type="ECO:0000256" key="12">
    <source>
        <dbReference type="ARBA" id="ARBA00022786"/>
    </source>
</evidence>
<evidence type="ECO:0000256" key="6">
    <source>
        <dbReference type="ARBA" id="ARBA00022473"/>
    </source>
</evidence>
<evidence type="ECO:0000256" key="19">
    <source>
        <dbReference type="ARBA" id="ARBA00042007"/>
    </source>
</evidence>
<keyword evidence="16" id="KW-0943">RNA-mediated gene silencing</keyword>
<dbReference type="SMART" id="SM00336">
    <property type="entry name" value="BBOX"/>
    <property type="match status" value="2"/>
</dbReference>
<feature type="repeat" description="NHL" evidence="23">
    <location>
        <begin position="593"/>
        <end position="634"/>
    </location>
</feature>
<keyword evidence="6" id="KW-0217">Developmental protein</keyword>
<dbReference type="InterPro" id="IPR017868">
    <property type="entry name" value="Filamin/ABP280_repeat-like"/>
</dbReference>
<keyword evidence="13" id="KW-0862">Zinc</keyword>
<dbReference type="PANTHER" id="PTHR24104">
    <property type="entry name" value="E3 UBIQUITIN-PROTEIN LIGASE NHLRC1-RELATED"/>
    <property type="match status" value="1"/>
</dbReference>
<keyword evidence="7" id="KW-0963">Cytoplasm</keyword>
<keyword evidence="11 21" id="KW-0863">Zinc-finger</keyword>
<evidence type="ECO:0000256" key="1">
    <source>
        <dbReference type="ARBA" id="ARBA00000900"/>
    </source>
</evidence>
<evidence type="ECO:0000259" key="24">
    <source>
        <dbReference type="PROSITE" id="PS50119"/>
    </source>
</evidence>
<dbReference type="Ensembl" id="ENSEBUT00000020954.1">
    <property type="protein sequence ID" value="ENSEBUP00000020378.1"/>
    <property type="gene ID" value="ENSEBUG00000012639.1"/>
</dbReference>
<reference evidence="25" key="1">
    <citation type="submission" date="2025-08" db="UniProtKB">
        <authorList>
            <consortium name="Ensembl"/>
        </authorList>
    </citation>
    <scope>IDENTIFICATION</scope>
</reference>
<dbReference type="SMART" id="SM00557">
    <property type="entry name" value="IG_FLMN"/>
    <property type="match status" value="1"/>
</dbReference>
<feature type="domain" description="B box-type" evidence="24">
    <location>
        <begin position="173"/>
        <end position="214"/>
    </location>
</feature>
<evidence type="ECO:0000313" key="26">
    <source>
        <dbReference type="Proteomes" id="UP000694388"/>
    </source>
</evidence>
<feature type="repeat" description="Filamin" evidence="22">
    <location>
        <begin position="391"/>
        <end position="483"/>
    </location>
</feature>
<proteinExistence type="inferred from homology"/>
<dbReference type="InterPro" id="IPR014756">
    <property type="entry name" value="Ig_E-set"/>
</dbReference>
<evidence type="ECO:0000256" key="9">
    <source>
        <dbReference type="ARBA" id="ARBA00022723"/>
    </source>
</evidence>
<feature type="repeat" description="NHL" evidence="23">
    <location>
        <begin position="498"/>
        <end position="539"/>
    </location>
</feature>
<evidence type="ECO:0000256" key="16">
    <source>
        <dbReference type="ARBA" id="ARBA00023158"/>
    </source>
</evidence>
<dbReference type="PROSITE" id="PS50119">
    <property type="entry name" value="ZF_BBOX"/>
    <property type="match status" value="2"/>
</dbReference>
<evidence type="ECO:0000256" key="18">
    <source>
        <dbReference type="ARBA" id="ARBA00041679"/>
    </source>
</evidence>
<keyword evidence="14" id="KW-0694">RNA-binding</keyword>
<dbReference type="GO" id="GO:0000932">
    <property type="term" value="C:P-body"/>
    <property type="evidence" value="ECO:0007669"/>
    <property type="project" value="UniProtKB-SubCell"/>
</dbReference>
<dbReference type="EC" id="2.3.2.27" evidence="5"/>
<dbReference type="OMA" id="DDKNMPI"/>
<keyword evidence="12" id="KW-0833">Ubl conjugation pathway</keyword>
<evidence type="ECO:0000256" key="15">
    <source>
        <dbReference type="ARBA" id="ARBA00023054"/>
    </source>
</evidence>
<comment type="similarity">
    <text evidence="4">Belongs to the TRIM/RBCC family.</text>
</comment>
<dbReference type="Pfam" id="PF00630">
    <property type="entry name" value="Filamin"/>
    <property type="match status" value="1"/>
</dbReference>
<dbReference type="Gene3D" id="2.120.10.30">
    <property type="entry name" value="TolB, C-terminal domain"/>
    <property type="match status" value="2"/>
</dbReference>
<evidence type="ECO:0000256" key="20">
    <source>
        <dbReference type="ARBA" id="ARBA00043228"/>
    </source>
</evidence>
<dbReference type="Gene3D" id="3.30.160.60">
    <property type="entry name" value="Classic Zinc Finger"/>
    <property type="match status" value="1"/>
</dbReference>
<dbReference type="Pfam" id="PF00643">
    <property type="entry name" value="zf-B_box"/>
    <property type="match status" value="1"/>
</dbReference>
<name>A0A8C4QTK1_EPTBU</name>
<dbReference type="GO" id="GO:0003723">
    <property type="term" value="F:RNA binding"/>
    <property type="evidence" value="ECO:0007669"/>
    <property type="project" value="UniProtKB-KW"/>
</dbReference>
<dbReference type="Gene3D" id="2.60.40.10">
    <property type="entry name" value="Immunoglobulins"/>
    <property type="match status" value="1"/>
</dbReference>
<dbReference type="InterPro" id="IPR001298">
    <property type="entry name" value="Filamin/ABP280_rpt"/>
</dbReference>
<dbReference type="GO" id="GO:0008270">
    <property type="term" value="F:zinc ion binding"/>
    <property type="evidence" value="ECO:0007669"/>
    <property type="project" value="UniProtKB-KW"/>
</dbReference>
<dbReference type="PROSITE" id="PS50194">
    <property type="entry name" value="FILAMIN_REPEAT"/>
    <property type="match status" value="1"/>
</dbReference>
<keyword evidence="10" id="KW-0677">Repeat</keyword>
<dbReference type="GO" id="GO:0043161">
    <property type="term" value="P:proteasome-mediated ubiquitin-dependent protein catabolic process"/>
    <property type="evidence" value="ECO:0007669"/>
    <property type="project" value="TreeGrafter"/>
</dbReference>
<evidence type="ECO:0000256" key="3">
    <source>
        <dbReference type="ARBA" id="ARBA00004906"/>
    </source>
</evidence>
<dbReference type="Gene3D" id="2.40.10.500">
    <property type="match status" value="1"/>
</dbReference>
<dbReference type="PANTHER" id="PTHR24104:SF55">
    <property type="entry name" value="E3 UBIQUITIN-PROTEIN LIGASE TRIM71"/>
    <property type="match status" value="1"/>
</dbReference>
<reference evidence="25" key="2">
    <citation type="submission" date="2025-09" db="UniProtKB">
        <authorList>
            <consortium name="Ensembl"/>
        </authorList>
    </citation>
    <scope>IDENTIFICATION</scope>
</reference>
<evidence type="ECO:0000256" key="7">
    <source>
        <dbReference type="ARBA" id="ARBA00022490"/>
    </source>
</evidence>
<dbReference type="Pfam" id="PF01436">
    <property type="entry name" value="NHL"/>
    <property type="match status" value="6"/>
</dbReference>
<comment type="catalytic activity">
    <reaction evidence="1">
        <text>S-ubiquitinyl-[E2 ubiquitin-conjugating enzyme]-L-cysteine + [acceptor protein]-L-lysine = [E2 ubiquitin-conjugating enzyme]-L-cysteine + N(6)-ubiquitinyl-[acceptor protein]-L-lysine.</text>
        <dbReference type="EC" id="2.3.2.27"/>
    </reaction>
</comment>
<dbReference type="InterPro" id="IPR000315">
    <property type="entry name" value="Znf_B-box"/>
</dbReference>
<dbReference type="InterPro" id="IPR001258">
    <property type="entry name" value="NHL_repeat"/>
</dbReference>
<dbReference type="InterPro" id="IPR050952">
    <property type="entry name" value="TRIM-NHL_E3_ligases"/>
</dbReference>
<sequence>MAAFAGPSALCEATRMTATPSLQDLGAANATADVVVPLSGVRADAASGDDATNSLAFNDSELSPNESGAEHLMPNFVINTILDMVSSAEEELAACRLGSYPGTGRSSRCRACNFGSAAPAMCLDCSERLCADCVHAHQRVKLTKEHRIRWSTPEEQEDRPSDKDTPSDVIREERFAHCRQHEGEVVRLFCETCVVPMCRKCTIGSHAGHDASYLQDAVTSARTTLMQLLGEAHRGRQALLRGIENVRAATTQVDKRMQVTYSEVKVITFQHKKALEEREVVLLQKVEKIRQMKVAALREQCAELQQHLARLEAGTLATQRLIAQSSDVDLLEARKRMLNQVRELKALDRLGRLVPCEDDRVSFTAPDSALSNALRFMGRVSSGACALLSVVNGLGIKNAVRGIQAIFNVTVNDHGGEVHNSGSDSLSVTVSEPGGTLCLVQVTDKSDGTYSVRYWPRVEGIHRVTVMLRPNKPLVGSPFSVSVREERNYRGIMFPSVIFGGEGDAEGKLCRPWGICIDYDGRIIVADRSNNRIQVFKSNGIFLFMFGTGGCRHGQFDRPAGVACDEDNRIIIADKDNHRVQIFSPRGHFLLAFGERGSNNGHFCYPWDVAACPGTGVIAVSDTRNHRVQIFRPDGVFLNKYYLDAPFWIHFDSPRGVAFDSNGALFVTDFNTHRLYVVRERCQTVHYVGSEGSMPGLFLRPQGVAVDAEGRILVADSRNNRIQVFWPSGVFICQFGCPGQMDRPSGIAVSPSGEVVVVDFGHNRILIF</sequence>
<dbReference type="SUPFAM" id="SSF57845">
    <property type="entry name" value="B-box zinc-binding domain"/>
    <property type="match status" value="1"/>
</dbReference>
<keyword evidence="9" id="KW-0479">Metal-binding</keyword>
<dbReference type="InterPro" id="IPR013783">
    <property type="entry name" value="Ig-like_fold"/>
</dbReference>
<keyword evidence="26" id="KW-1185">Reference proteome</keyword>
<dbReference type="GO" id="GO:0000209">
    <property type="term" value="P:protein polyubiquitination"/>
    <property type="evidence" value="ECO:0007669"/>
    <property type="project" value="TreeGrafter"/>
</dbReference>
<dbReference type="GeneTree" id="ENSGT00940000164246"/>
<feature type="repeat" description="NHL" evidence="23">
    <location>
        <begin position="650"/>
        <end position="681"/>
    </location>
</feature>
<evidence type="ECO:0000256" key="17">
    <source>
        <dbReference type="ARBA" id="ARBA00040205"/>
    </source>
</evidence>
<evidence type="ECO:0000256" key="5">
    <source>
        <dbReference type="ARBA" id="ARBA00012483"/>
    </source>
</evidence>
<evidence type="ECO:0000256" key="2">
    <source>
        <dbReference type="ARBA" id="ARBA00004201"/>
    </source>
</evidence>
<evidence type="ECO:0000256" key="10">
    <source>
        <dbReference type="ARBA" id="ARBA00022737"/>
    </source>
</evidence>
<dbReference type="SUPFAM" id="SSF101898">
    <property type="entry name" value="NHL repeat"/>
    <property type="match status" value="1"/>
</dbReference>
<evidence type="ECO:0000256" key="14">
    <source>
        <dbReference type="ARBA" id="ARBA00022884"/>
    </source>
</evidence>
<keyword evidence="15" id="KW-0175">Coiled coil</keyword>
<evidence type="ECO:0000313" key="25">
    <source>
        <dbReference type="Ensembl" id="ENSEBUP00000020378.1"/>
    </source>
</evidence>
<feature type="repeat" description="NHL" evidence="23">
    <location>
        <begin position="685"/>
        <end position="728"/>
    </location>
</feature>
<dbReference type="Proteomes" id="UP000694388">
    <property type="component" value="Unplaced"/>
</dbReference>
<feature type="repeat" description="NHL" evidence="23">
    <location>
        <begin position="543"/>
        <end position="586"/>
    </location>
</feature>
<protein>
    <recommendedName>
        <fullName evidence="17">E3 ubiquitin-protein ligase TRIM71</fullName>
        <ecNumber evidence="5">2.3.2.27</ecNumber>
    </recommendedName>
    <alternativeName>
        <fullName evidence="20">Protein lin-41 homolog</fullName>
    </alternativeName>
    <alternativeName>
        <fullName evidence="18">RING-type E3 ubiquitin transferase TRIM71</fullName>
    </alternativeName>
    <alternativeName>
        <fullName evidence="19">Tripartite motif-containing protein 71</fullName>
    </alternativeName>
</protein>
<organism evidence="25 26">
    <name type="scientific">Eptatretus burgeri</name>
    <name type="common">Inshore hagfish</name>
    <dbReference type="NCBI Taxonomy" id="7764"/>
    <lineage>
        <taxon>Eukaryota</taxon>
        <taxon>Metazoa</taxon>
        <taxon>Chordata</taxon>
        <taxon>Craniata</taxon>
        <taxon>Vertebrata</taxon>
        <taxon>Cyclostomata</taxon>
        <taxon>Myxini</taxon>
        <taxon>Myxiniformes</taxon>
        <taxon>Myxinidae</taxon>
        <taxon>Eptatretinae</taxon>
        <taxon>Eptatretus</taxon>
    </lineage>
</organism>
<dbReference type="CDD" id="cd19796">
    <property type="entry name" value="Bbox2_TRIM71_C-VII"/>
    <property type="match status" value="1"/>
</dbReference>
<evidence type="ECO:0000256" key="22">
    <source>
        <dbReference type="PROSITE-ProRule" id="PRU00087"/>
    </source>
</evidence>
<evidence type="ECO:0000256" key="8">
    <source>
        <dbReference type="ARBA" id="ARBA00022679"/>
    </source>
</evidence>
<comment type="subcellular location">
    <subcellularLocation>
        <location evidence="2">Cytoplasm</location>
        <location evidence="2">P-body</location>
    </subcellularLocation>
</comment>
<keyword evidence="8" id="KW-0808">Transferase</keyword>
<dbReference type="CDD" id="cd14954">
    <property type="entry name" value="NHL_TRIM71_like"/>
    <property type="match status" value="1"/>
</dbReference>
<evidence type="ECO:0000256" key="13">
    <source>
        <dbReference type="ARBA" id="ARBA00022833"/>
    </source>
</evidence>
<evidence type="ECO:0000256" key="21">
    <source>
        <dbReference type="PROSITE-ProRule" id="PRU00024"/>
    </source>
</evidence>
<evidence type="ECO:0000256" key="11">
    <source>
        <dbReference type="ARBA" id="ARBA00022771"/>
    </source>
</evidence>
<evidence type="ECO:0000256" key="4">
    <source>
        <dbReference type="ARBA" id="ARBA00008518"/>
    </source>
</evidence>
<accession>A0A8C4QTK1</accession>
<dbReference type="SUPFAM" id="SSF81296">
    <property type="entry name" value="E set domains"/>
    <property type="match status" value="1"/>
</dbReference>
<feature type="repeat" description="NHL" evidence="23">
    <location>
        <begin position="731"/>
        <end position="768"/>
    </location>
</feature>
<evidence type="ECO:0000256" key="23">
    <source>
        <dbReference type="PROSITE-ProRule" id="PRU00504"/>
    </source>
</evidence>
<comment type="pathway">
    <text evidence="3">Protein modification; protein ubiquitination.</text>
</comment>
<feature type="domain" description="B box-type" evidence="24">
    <location>
        <begin position="104"/>
        <end position="148"/>
    </location>
</feature>
<dbReference type="InterPro" id="IPR011042">
    <property type="entry name" value="6-blade_b-propeller_TolB-like"/>
</dbReference>
<dbReference type="FunFam" id="2.120.10.30:FF:000037">
    <property type="entry name" value="Uncharacterized protein, isoform E"/>
    <property type="match status" value="1"/>
</dbReference>